<evidence type="ECO:0000313" key="2">
    <source>
        <dbReference type="Proteomes" id="UP000316270"/>
    </source>
</evidence>
<proteinExistence type="predicted"/>
<accession>A0A517LDN1</accession>
<organism evidence="1 2">
    <name type="scientific">Venturia effusa</name>
    <dbReference type="NCBI Taxonomy" id="50376"/>
    <lineage>
        <taxon>Eukaryota</taxon>
        <taxon>Fungi</taxon>
        <taxon>Dikarya</taxon>
        <taxon>Ascomycota</taxon>
        <taxon>Pezizomycotina</taxon>
        <taxon>Dothideomycetes</taxon>
        <taxon>Pleosporomycetidae</taxon>
        <taxon>Venturiales</taxon>
        <taxon>Venturiaceae</taxon>
        <taxon>Venturia</taxon>
    </lineage>
</organism>
<dbReference type="EMBL" id="CP042194">
    <property type="protein sequence ID" value="QDS73750.1"/>
    <property type="molecule type" value="Genomic_DNA"/>
</dbReference>
<evidence type="ECO:0000313" key="1">
    <source>
        <dbReference type="EMBL" id="QDS73750.1"/>
    </source>
</evidence>
<sequence>MELLMRISTLGSDGQRKYSLGVPREQHCRRTAVSGYLSSAQKIQPIVLPPVVVAEIDGFGYRIHITMLAPLFRVIARALLGFSSVHPSIALASSDLSGVINALPLRICIPILLRDQNKIGAAC</sequence>
<gene>
    <name evidence="1" type="ORF">FKW77_005001</name>
</gene>
<dbReference type="Proteomes" id="UP000316270">
    <property type="component" value="Chromosome 10"/>
</dbReference>
<protein>
    <submittedName>
        <fullName evidence="1">Uncharacterized protein</fullName>
    </submittedName>
</protein>
<keyword evidence="2" id="KW-1185">Reference proteome</keyword>
<name>A0A517LDN1_9PEZI</name>
<reference evidence="1 2" key="1">
    <citation type="submission" date="2019-07" db="EMBL/GenBank/DDBJ databases">
        <title>Finished genome of Venturia effusa.</title>
        <authorList>
            <person name="Young C.A."/>
            <person name="Cox M.P."/>
            <person name="Ganley A.R.D."/>
            <person name="David W.J."/>
        </authorList>
    </citation>
    <scope>NUCLEOTIDE SEQUENCE [LARGE SCALE GENOMIC DNA]</scope>
    <source>
        <strain evidence="2">albino</strain>
    </source>
</reference>
<dbReference type="STRING" id="50376.A0A517LDN1"/>
<dbReference type="OrthoDB" id="424834at2759"/>
<dbReference type="AlphaFoldDB" id="A0A517LDN1"/>